<dbReference type="EC" id="2.7.11.1" evidence="1"/>
<keyword evidence="5" id="KW-0418">Kinase</keyword>
<dbReference type="FunFam" id="1.10.510.10:FF:001023">
    <property type="entry name" value="Os07g0541700 protein"/>
    <property type="match status" value="1"/>
</dbReference>
<evidence type="ECO:0000256" key="8">
    <source>
        <dbReference type="ARBA" id="ARBA00048679"/>
    </source>
</evidence>
<name>A0A9R1UCV1_LACSA</name>
<evidence type="ECO:0000313" key="10">
    <source>
        <dbReference type="EMBL" id="KAJ0184763.1"/>
    </source>
</evidence>
<evidence type="ECO:0000256" key="1">
    <source>
        <dbReference type="ARBA" id="ARBA00012513"/>
    </source>
</evidence>
<keyword evidence="11" id="KW-1185">Reference proteome</keyword>
<dbReference type="Gene3D" id="1.10.510.10">
    <property type="entry name" value="Transferase(Phosphotransferase) domain 1"/>
    <property type="match status" value="1"/>
</dbReference>
<sequence length="114" mass="13474">MFCSWFNERLGFLTVGSPLTSDGKERLLIYEYMINKSMDTFLFDPKKRMQLDWATRFNIIQGIGHRLVYLHWDSSLRIIHKDLKCSNILLDGKMNPKISDFGLARTFYSTCKHF</sequence>
<dbReference type="PROSITE" id="PS00108">
    <property type="entry name" value="PROTEIN_KINASE_ST"/>
    <property type="match status" value="1"/>
</dbReference>
<comment type="catalytic activity">
    <reaction evidence="8">
        <text>L-seryl-[protein] + ATP = O-phospho-L-seryl-[protein] + ADP + H(+)</text>
        <dbReference type="Rhea" id="RHEA:17989"/>
        <dbReference type="Rhea" id="RHEA-COMP:9863"/>
        <dbReference type="Rhea" id="RHEA-COMP:11604"/>
        <dbReference type="ChEBI" id="CHEBI:15378"/>
        <dbReference type="ChEBI" id="CHEBI:29999"/>
        <dbReference type="ChEBI" id="CHEBI:30616"/>
        <dbReference type="ChEBI" id="CHEBI:83421"/>
        <dbReference type="ChEBI" id="CHEBI:456216"/>
        <dbReference type="EC" id="2.7.11.1"/>
    </reaction>
</comment>
<evidence type="ECO:0000256" key="3">
    <source>
        <dbReference type="ARBA" id="ARBA00022679"/>
    </source>
</evidence>
<gene>
    <name evidence="10" type="ORF">LSAT_V11C900489050</name>
</gene>
<dbReference type="InterPro" id="IPR011009">
    <property type="entry name" value="Kinase-like_dom_sf"/>
</dbReference>
<evidence type="ECO:0000256" key="4">
    <source>
        <dbReference type="ARBA" id="ARBA00022741"/>
    </source>
</evidence>
<dbReference type="PANTHER" id="PTHR27002:SF1082">
    <property type="entry name" value="OS06G0693000 PROTEIN"/>
    <property type="match status" value="1"/>
</dbReference>
<evidence type="ECO:0000256" key="5">
    <source>
        <dbReference type="ARBA" id="ARBA00022777"/>
    </source>
</evidence>
<evidence type="ECO:0000256" key="2">
    <source>
        <dbReference type="ARBA" id="ARBA00022527"/>
    </source>
</evidence>
<reference evidence="10 11" key="1">
    <citation type="journal article" date="2017" name="Nat. Commun.">
        <title>Genome assembly with in vitro proximity ligation data and whole-genome triplication in lettuce.</title>
        <authorList>
            <person name="Reyes-Chin-Wo S."/>
            <person name="Wang Z."/>
            <person name="Yang X."/>
            <person name="Kozik A."/>
            <person name="Arikit S."/>
            <person name="Song C."/>
            <person name="Xia L."/>
            <person name="Froenicke L."/>
            <person name="Lavelle D.O."/>
            <person name="Truco M.J."/>
            <person name="Xia R."/>
            <person name="Zhu S."/>
            <person name="Xu C."/>
            <person name="Xu H."/>
            <person name="Xu X."/>
            <person name="Cox K."/>
            <person name="Korf I."/>
            <person name="Meyers B.C."/>
            <person name="Michelmore R.W."/>
        </authorList>
    </citation>
    <scope>NUCLEOTIDE SEQUENCE [LARGE SCALE GENOMIC DNA]</scope>
    <source>
        <strain evidence="11">cv. Salinas</strain>
        <tissue evidence="10">Seedlings</tissue>
    </source>
</reference>
<feature type="domain" description="Protein kinase" evidence="9">
    <location>
        <begin position="1"/>
        <end position="114"/>
    </location>
</feature>
<organism evidence="10 11">
    <name type="scientific">Lactuca sativa</name>
    <name type="common">Garden lettuce</name>
    <dbReference type="NCBI Taxonomy" id="4236"/>
    <lineage>
        <taxon>Eukaryota</taxon>
        <taxon>Viridiplantae</taxon>
        <taxon>Streptophyta</taxon>
        <taxon>Embryophyta</taxon>
        <taxon>Tracheophyta</taxon>
        <taxon>Spermatophyta</taxon>
        <taxon>Magnoliopsida</taxon>
        <taxon>eudicotyledons</taxon>
        <taxon>Gunneridae</taxon>
        <taxon>Pentapetalae</taxon>
        <taxon>asterids</taxon>
        <taxon>campanulids</taxon>
        <taxon>Asterales</taxon>
        <taxon>Asteraceae</taxon>
        <taxon>Cichorioideae</taxon>
        <taxon>Cichorieae</taxon>
        <taxon>Lactucinae</taxon>
        <taxon>Lactuca</taxon>
    </lineage>
</organism>
<dbReference type="Proteomes" id="UP000235145">
    <property type="component" value="Unassembled WGS sequence"/>
</dbReference>
<dbReference type="SUPFAM" id="SSF56112">
    <property type="entry name" value="Protein kinase-like (PK-like)"/>
    <property type="match status" value="1"/>
</dbReference>
<dbReference type="EMBL" id="NBSK02000009">
    <property type="protein sequence ID" value="KAJ0184763.1"/>
    <property type="molecule type" value="Genomic_DNA"/>
</dbReference>
<keyword evidence="3" id="KW-0808">Transferase</keyword>
<dbReference type="PANTHER" id="PTHR27002">
    <property type="entry name" value="RECEPTOR-LIKE SERINE/THREONINE-PROTEIN KINASE SD1-8"/>
    <property type="match status" value="1"/>
</dbReference>
<accession>A0A9R1UCV1</accession>
<evidence type="ECO:0000256" key="7">
    <source>
        <dbReference type="ARBA" id="ARBA00047899"/>
    </source>
</evidence>
<evidence type="ECO:0000259" key="9">
    <source>
        <dbReference type="PROSITE" id="PS50011"/>
    </source>
</evidence>
<dbReference type="PROSITE" id="PS50011">
    <property type="entry name" value="PROTEIN_KINASE_DOM"/>
    <property type="match status" value="1"/>
</dbReference>
<keyword evidence="6" id="KW-0067">ATP-binding</keyword>
<comment type="caution">
    <text evidence="10">The sequence shown here is derived from an EMBL/GenBank/DDBJ whole genome shotgun (WGS) entry which is preliminary data.</text>
</comment>
<evidence type="ECO:0000313" key="11">
    <source>
        <dbReference type="Proteomes" id="UP000235145"/>
    </source>
</evidence>
<proteinExistence type="predicted"/>
<dbReference type="GO" id="GO:0004674">
    <property type="term" value="F:protein serine/threonine kinase activity"/>
    <property type="evidence" value="ECO:0007669"/>
    <property type="project" value="UniProtKB-KW"/>
</dbReference>
<evidence type="ECO:0000256" key="6">
    <source>
        <dbReference type="ARBA" id="ARBA00022840"/>
    </source>
</evidence>
<dbReference type="InterPro" id="IPR008271">
    <property type="entry name" value="Ser/Thr_kinase_AS"/>
</dbReference>
<keyword evidence="4" id="KW-0547">Nucleotide-binding</keyword>
<protein>
    <recommendedName>
        <fullName evidence="1">non-specific serine/threonine protein kinase</fullName>
        <ecNumber evidence="1">2.7.11.1</ecNumber>
    </recommendedName>
</protein>
<keyword evidence="2" id="KW-0723">Serine/threonine-protein kinase</keyword>
<comment type="catalytic activity">
    <reaction evidence="7">
        <text>L-threonyl-[protein] + ATP = O-phospho-L-threonyl-[protein] + ADP + H(+)</text>
        <dbReference type="Rhea" id="RHEA:46608"/>
        <dbReference type="Rhea" id="RHEA-COMP:11060"/>
        <dbReference type="Rhea" id="RHEA-COMP:11605"/>
        <dbReference type="ChEBI" id="CHEBI:15378"/>
        <dbReference type="ChEBI" id="CHEBI:30013"/>
        <dbReference type="ChEBI" id="CHEBI:30616"/>
        <dbReference type="ChEBI" id="CHEBI:61977"/>
        <dbReference type="ChEBI" id="CHEBI:456216"/>
        <dbReference type="EC" id="2.7.11.1"/>
    </reaction>
</comment>
<dbReference type="Pfam" id="PF00069">
    <property type="entry name" value="Pkinase"/>
    <property type="match status" value="1"/>
</dbReference>
<dbReference type="InterPro" id="IPR000719">
    <property type="entry name" value="Prot_kinase_dom"/>
</dbReference>
<dbReference type="GO" id="GO:0005524">
    <property type="term" value="F:ATP binding"/>
    <property type="evidence" value="ECO:0007669"/>
    <property type="project" value="UniProtKB-KW"/>
</dbReference>
<dbReference type="AlphaFoldDB" id="A0A9R1UCV1"/>